<dbReference type="PANTHER" id="PTHR45783">
    <property type="entry name" value="KINESIN LIGHT CHAIN"/>
    <property type="match status" value="1"/>
</dbReference>
<evidence type="ECO:0000313" key="12">
    <source>
        <dbReference type="Proteomes" id="UP000612362"/>
    </source>
</evidence>
<evidence type="ECO:0000256" key="10">
    <source>
        <dbReference type="PROSITE-ProRule" id="PRU00339"/>
    </source>
</evidence>
<evidence type="ECO:0000256" key="1">
    <source>
        <dbReference type="ARBA" id="ARBA00004245"/>
    </source>
</evidence>
<dbReference type="PROSITE" id="PS50005">
    <property type="entry name" value="TPR"/>
    <property type="match status" value="1"/>
</dbReference>
<comment type="similarity">
    <text evidence="2">Belongs to the kinesin light chain family.</text>
</comment>
<evidence type="ECO:0000256" key="5">
    <source>
        <dbReference type="ARBA" id="ARBA00022737"/>
    </source>
</evidence>
<dbReference type="GO" id="GO:0005874">
    <property type="term" value="C:microtubule"/>
    <property type="evidence" value="ECO:0007669"/>
    <property type="project" value="UniProtKB-KW"/>
</dbReference>
<keyword evidence="12" id="KW-1185">Reference proteome</keyword>
<gene>
    <name evidence="11" type="ORF">KSX_79860</name>
</gene>
<keyword evidence="6 10" id="KW-0802">TPR repeat</keyword>
<evidence type="ECO:0000256" key="4">
    <source>
        <dbReference type="ARBA" id="ARBA00022701"/>
    </source>
</evidence>
<dbReference type="SUPFAM" id="SSF48452">
    <property type="entry name" value="TPR-like"/>
    <property type="match status" value="1"/>
</dbReference>
<keyword evidence="8" id="KW-0505">Motor protein</keyword>
<evidence type="ECO:0000256" key="8">
    <source>
        <dbReference type="ARBA" id="ARBA00023175"/>
    </source>
</evidence>
<dbReference type="GO" id="GO:0005871">
    <property type="term" value="C:kinesin complex"/>
    <property type="evidence" value="ECO:0007669"/>
    <property type="project" value="InterPro"/>
</dbReference>
<dbReference type="GO" id="GO:0007018">
    <property type="term" value="P:microtubule-based movement"/>
    <property type="evidence" value="ECO:0007669"/>
    <property type="project" value="TreeGrafter"/>
</dbReference>
<dbReference type="Proteomes" id="UP000612362">
    <property type="component" value="Unassembled WGS sequence"/>
</dbReference>
<sequence>MHRHTQAPEFHLPPSLCEDDPFFLTLPPLPFLDELSEQKFPTESFMPGSVKKVEPLLLRALHIWERTLGPDDPLVAYTLYNLAEIFRMQGRYDEAQRHYQHGLRINEQCFGSEHTEVALILAGLANLYRDQGKSVEAEPLYQRALAIREQHLGPLHPETAQTLHDLAICSQRQGKLDTARSLAQRALGIRLQALGEAHPKTIETQRLSTQLAQEQRQTEK</sequence>
<keyword evidence="9" id="KW-0206">Cytoskeleton</keyword>
<dbReference type="InterPro" id="IPR002151">
    <property type="entry name" value="Kinesin_light"/>
</dbReference>
<dbReference type="InterPro" id="IPR011990">
    <property type="entry name" value="TPR-like_helical_dom_sf"/>
</dbReference>
<comment type="caution">
    <text evidence="11">The sequence shown here is derived from an EMBL/GenBank/DDBJ whole genome shotgun (WGS) entry which is preliminary data.</text>
</comment>
<evidence type="ECO:0000256" key="6">
    <source>
        <dbReference type="ARBA" id="ARBA00022803"/>
    </source>
</evidence>
<dbReference type="Pfam" id="PF13424">
    <property type="entry name" value="TPR_12"/>
    <property type="match status" value="2"/>
</dbReference>
<protein>
    <recommendedName>
        <fullName evidence="13">Tetratricopeptide repeat protein</fullName>
    </recommendedName>
</protein>
<dbReference type="GO" id="GO:0019894">
    <property type="term" value="F:kinesin binding"/>
    <property type="evidence" value="ECO:0007669"/>
    <property type="project" value="TreeGrafter"/>
</dbReference>
<evidence type="ECO:0000256" key="2">
    <source>
        <dbReference type="ARBA" id="ARBA00009622"/>
    </source>
</evidence>
<dbReference type="Gene3D" id="1.25.40.10">
    <property type="entry name" value="Tetratricopeptide repeat domain"/>
    <property type="match status" value="1"/>
</dbReference>
<name>A0A8J3I9R0_9CHLR</name>
<organism evidence="11 12">
    <name type="scientific">Ktedonospora formicarum</name>
    <dbReference type="NCBI Taxonomy" id="2778364"/>
    <lineage>
        <taxon>Bacteria</taxon>
        <taxon>Bacillati</taxon>
        <taxon>Chloroflexota</taxon>
        <taxon>Ktedonobacteria</taxon>
        <taxon>Ktedonobacterales</taxon>
        <taxon>Ktedonobacteraceae</taxon>
        <taxon>Ktedonospora</taxon>
    </lineage>
</organism>
<keyword evidence="7" id="KW-0175">Coiled coil</keyword>
<keyword evidence="3" id="KW-0963">Cytoplasm</keyword>
<evidence type="ECO:0008006" key="13">
    <source>
        <dbReference type="Google" id="ProtNLM"/>
    </source>
</evidence>
<evidence type="ECO:0000256" key="3">
    <source>
        <dbReference type="ARBA" id="ARBA00022490"/>
    </source>
</evidence>
<reference evidence="11" key="1">
    <citation type="submission" date="2020-10" db="EMBL/GenBank/DDBJ databases">
        <title>Taxonomic study of unclassified bacteria belonging to the class Ktedonobacteria.</title>
        <authorList>
            <person name="Yabe S."/>
            <person name="Wang C.M."/>
            <person name="Zheng Y."/>
            <person name="Sakai Y."/>
            <person name="Cavaletti L."/>
            <person name="Monciardini P."/>
            <person name="Donadio S."/>
        </authorList>
    </citation>
    <scope>NUCLEOTIDE SEQUENCE</scope>
    <source>
        <strain evidence="11">SOSP1-1</strain>
    </source>
</reference>
<dbReference type="PANTHER" id="PTHR45783:SF3">
    <property type="entry name" value="KINESIN LIGHT CHAIN"/>
    <property type="match status" value="1"/>
</dbReference>
<accession>A0A8J3I9R0</accession>
<keyword evidence="4" id="KW-0493">Microtubule</keyword>
<dbReference type="InterPro" id="IPR019734">
    <property type="entry name" value="TPR_rpt"/>
</dbReference>
<evidence type="ECO:0000256" key="9">
    <source>
        <dbReference type="ARBA" id="ARBA00023212"/>
    </source>
</evidence>
<evidence type="ECO:0000256" key="7">
    <source>
        <dbReference type="ARBA" id="ARBA00023054"/>
    </source>
</evidence>
<dbReference type="SMART" id="SM00028">
    <property type="entry name" value="TPR"/>
    <property type="match status" value="3"/>
</dbReference>
<dbReference type="EMBL" id="BNJF01000006">
    <property type="protein sequence ID" value="GHO49823.1"/>
    <property type="molecule type" value="Genomic_DNA"/>
</dbReference>
<keyword evidence="5" id="KW-0677">Repeat</keyword>
<dbReference type="AlphaFoldDB" id="A0A8J3I9R0"/>
<feature type="repeat" description="TPR" evidence="10">
    <location>
        <begin position="76"/>
        <end position="109"/>
    </location>
</feature>
<comment type="subcellular location">
    <subcellularLocation>
        <location evidence="1">Cytoplasm</location>
        <location evidence="1">Cytoskeleton</location>
    </subcellularLocation>
</comment>
<dbReference type="GO" id="GO:0005737">
    <property type="term" value="C:cytoplasm"/>
    <property type="evidence" value="ECO:0007669"/>
    <property type="project" value="TreeGrafter"/>
</dbReference>
<proteinExistence type="inferred from homology"/>
<evidence type="ECO:0000313" key="11">
    <source>
        <dbReference type="EMBL" id="GHO49823.1"/>
    </source>
</evidence>